<dbReference type="Pfam" id="PF07782">
    <property type="entry name" value="DC_STAMP"/>
    <property type="match status" value="1"/>
</dbReference>
<feature type="transmembrane region" description="Helical" evidence="5">
    <location>
        <begin position="367"/>
        <end position="387"/>
    </location>
</feature>
<evidence type="ECO:0000256" key="3">
    <source>
        <dbReference type="ARBA" id="ARBA00022989"/>
    </source>
</evidence>
<dbReference type="EnsemblMetazoa" id="XM_038020696.1">
    <property type="protein sequence ID" value="XP_037876624.1"/>
    <property type="gene ID" value="LOC101746880"/>
</dbReference>
<evidence type="ECO:0000259" key="6">
    <source>
        <dbReference type="Pfam" id="PF07782"/>
    </source>
</evidence>
<dbReference type="Pfam" id="PF26039">
    <property type="entry name" value="Dcst2"/>
    <property type="match status" value="1"/>
</dbReference>
<protein>
    <recommendedName>
        <fullName evidence="10">Dendritic cell-specific transmembrane protein-like domain-containing protein</fullName>
    </recommendedName>
</protein>
<evidence type="ECO:0000259" key="7">
    <source>
        <dbReference type="Pfam" id="PF26037"/>
    </source>
</evidence>
<feature type="transmembrane region" description="Helical" evidence="5">
    <location>
        <begin position="453"/>
        <end position="473"/>
    </location>
</feature>
<evidence type="ECO:0000256" key="4">
    <source>
        <dbReference type="ARBA" id="ARBA00023136"/>
    </source>
</evidence>
<dbReference type="PANTHER" id="PTHR21041:SF9">
    <property type="entry name" value="DENDRITIC CELL-SPECIFIC TRANSMEMBRANE PROTEIN-LIKE DOMAIN-CONTAINING PROTEIN"/>
    <property type="match status" value="1"/>
</dbReference>
<dbReference type="AlphaFoldDB" id="A0A8R2R658"/>
<name>A0A8R2R658_BOMMO</name>
<feature type="transmembrane region" description="Helical" evidence="5">
    <location>
        <begin position="548"/>
        <end position="569"/>
    </location>
</feature>
<evidence type="ECO:0000256" key="1">
    <source>
        <dbReference type="ARBA" id="ARBA00004141"/>
    </source>
</evidence>
<keyword evidence="2 5" id="KW-0812">Transmembrane</keyword>
<dbReference type="InterPro" id="IPR051856">
    <property type="entry name" value="CSR-E3_Ligase_Protein"/>
</dbReference>
<reference evidence="8" key="2">
    <citation type="submission" date="2022-06" db="UniProtKB">
        <authorList>
            <consortium name="EnsemblMetazoa"/>
        </authorList>
    </citation>
    <scope>IDENTIFICATION</scope>
    <source>
        <strain evidence="8">p50T (Dazao)</strain>
    </source>
</reference>
<organism evidence="8 9">
    <name type="scientific">Bombyx mori</name>
    <name type="common">Silk moth</name>
    <dbReference type="NCBI Taxonomy" id="7091"/>
    <lineage>
        <taxon>Eukaryota</taxon>
        <taxon>Metazoa</taxon>
        <taxon>Ecdysozoa</taxon>
        <taxon>Arthropoda</taxon>
        <taxon>Hexapoda</taxon>
        <taxon>Insecta</taxon>
        <taxon>Pterygota</taxon>
        <taxon>Neoptera</taxon>
        <taxon>Endopterygota</taxon>
        <taxon>Lepidoptera</taxon>
        <taxon>Glossata</taxon>
        <taxon>Ditrysia</taxon>
        <taxon>Bombycoidea</taxon>
        <taxon>Bombycidae</taxon>
        <taxon>Bombycinae</taxon>
        <taxon>Bombyx</taxon>
    </lineage>
</organism>
<evidence type="ECO:0008006" key="10">
    <source>
        <dbReference type="Google" id="ProtNLM"/>
    </source>
</evidence>
<dbReference type="Pfam" id="PF26037">
    <property type="entry name" value="zf-RING_DCST1_C"/>
    <property type="match status" value="1"/>
</dbReference>
<evidence type="ECO:0000313" key="8">
    <source>
        <dbReference type="EnsemblMetazoa" id="XP_037876624.1"/>
    </source>
</evidence>
<feature type="domain" description="Dendritic cell-specific transmembrane protein-like" evidence="6">
    <location>
        <begin position="402"/>
        <end position="592"/>
    </location>
</feature>
<keyword evidence="3 5" id="KW-1133">Transmembrane helix</keyword>
<keyword evidence="4 5" id="KW-0472">Membrane</keyword>
<proteinExistence type="predicted"/>
<evidence type="ECO:0000313" key="9">
    <source>
        <dbReference type="Proteomes" id="UP000005204"/>
    </source>
</evidence>
<dbReference type="InterPro" id="IPR012858">
    <property type="entry name" value="DC_STAMP-like"/>
</dbReference>
<reference evidence="9" key="1">
    <citation type="journal article" date="2008" name="Insect Biochem. Mol. Biol.">
        <title>The genome of a lepidopteran model insect, the silkworm Bombyx mori.</title>
        <authorList>
            <consortium name="International Silkworm Genome Consortium"/>
        </authorList>
    </citation>
    <scope>NUCLEOTIDE SEQUENCE [LARGE SCALE GENOMIC DNA]</scope>
    <source>
        <strain evidence="9">p50T</strain>
    </source>
</reference>
<keyword evidence="9" id="KW-1185">Reference proteome</keyword>
<evidence type="ECO:0000256" key="2">
    <source>
        <dbReference type="ARBA" id="ARBA00022692"/>
    </source>
</evidence>
<feature type="transmembrane region" description="Helical" evidence="5">
    <location>
        <begin position="85"/>
        <end position="109"/>
    </location>
</feature>
<accession>A0A8R2R658</accession>
<evidence type="ECO:0000256" key="5">
    <source>
        <dbReference type="SAM" id="Phobius"/>
    </source>
</evidence>
<feature type="transmembrane region" description="Helical" evidence="5">
    <location>
        <begin position="115"/>
        <end position="137"/>
    </location>
</feature>
<comment type="subcellular location">
    <subcellularLocation>
        <location evidence="1">Membrane</location>
        <topology evidence="1">Multi-pass membrane protein</topology>
    </subcellularLocation>
</comment>
<dbReference type="Proteomes" id="UP000005204">
    <property type="component" value="Unassembled WGS sequence"/>
</dbReference>
<sequence length="740" mass="85798">MTEPKSVLSFNITMSYFSLLFKSKKYDNGGLAGSIPNNLTQIEETTKHISFKTNFTVYMRQLCPDGTSVSNFFIHLSPQQAIPRVICNTIAGFTAGIIMTYFCYSFLVYQLSLSLFHATVISSVVGVLLTMGLGFSYRIRCLTFLLIPQMFSRAGRYTLTCYALVLILTGPAANTLRNAEVLTESMACSQEQLKMAVRYFDCFRKPSNVLRESIDQIMNRMQNITNVVVESVDKINKLMFCIVDSLRSSVSWLESEANYCNEKLGTPHRRCLEAMKKNANEYKFIDANICENLRNVQNLCDVEDSIDDSVLATIKRRMRKFSERVRVMLKTNVDLRHVYSVANNASLTASQVAAGIVTEMRNKADPLLTWLSWSSFVTSLFLLLIIIRAKYYQNMYETRSRFDNRYITKELLEIDSKRRQEGRKNVLPLHRRERDKYIATTSLRLMQSEKVNWNRSVIFMIITTFKLMIHITADYSLYWVLTLIRHHESRQTPVEESITDLGIKVFGSGFVARFLKSILDALCIPLHPPVSVPSSCLPSPHPPDFRRYMQIGFLILLLWFFALFEPYGLRLRHMIMAHYRPERAEARAMWLYNHLLRTRGTFIKFARRKLHKEHKYNKQNELTFREWLQKRVPFHFLLRILGLGSDDKRCLLCGVREYSRSSHRELIRCTTNKCPGTYCQSCYVDIGCLCTACLLPEDYGDLSDVSMEKGSDENYITNDSEDDFVFNDCRKEKQNEEEIK</sequence>
<dbReference type="GO" id="GO:0016020">
    <property type="term" value="C:membrane"/>
    <property type="evidence" value="ECO:0007669"/>
    <property type="project" value="UniProtKB-SubCell"/>
</dbReference>
<feature type="domain" description="E3 ubiquitin-protein ligase DCST1-like C-terminal" evidence="7">
    <location>
        <begin position="648"/>
        <end position="694"/>
    </location>
</feature>
<feature type="transmembrane region" description="Helical" evidence="5">
    <location>
        <begin position="157"/>
        <end position="176"/>
    </location>
</feature>
<dbReference type="InterPro" id="IPR058842">
    <property type="entry name" value="DCST1_C"/>
</dbReference>
<dbReference type="PANTHER" id="PTHR21041">
    <property type="entry name" value="DENDRITIC CELL-SPECIFIC TRANSMEMBRANE PROTEIN"/>
    <property type="match status" value="1"/>
</dbReference>